<dbReference type="RefSeq" id="WP_189570284.1">
    <property type="nucleotide sequence ID" value="NZ_BMXI01000010.1"/>
</dbReference>
<comment type="similarity">
    <text evidence="1">Belongs to the NADH dehydrogenase family.</text>
</comment>
<dbReference type="InterPro" id="IPR023753">
    <property type="entry name" value="FAD/NAD-binding_dom"/>
</dbReference>
<evidence type="ECO:0000256" key="7">
    <source>
        <dbReference type="ARBA" id="ARBA00047599"/>
    </source>
</evidence>
<feature type="domain" description="FAD/NAD(P)-binding" evidence="9">
    <location>
        <begin position="6"/>
        <end position="333"/>
    </location>
</feature>
<evidence type="ECO:0000259" key="9">
    <source>
        <dbReference type="Pfam" id="PF07992"/>
    </source>
</evidence>
<dbReference type="AlphaFoldDB" id="A0A918TQ53"/>
<reference evidence="10" key="2">
    <citation type="submission" date="2020-09" db="EMBL/GenBank/DDBJ databases">
        <authorList>
            <person name="Sun Q."/>
            <person name="Kim S."/>
        </authorList>
    </citation>
    <scope>NUCLEOTIDE SEQUENCE</scope>
    <source>
        <strain evidence="10">KCTC 12988</strain>
    </source>
</reference>
<keyword evidence="8" id="KW-0812">Transmembrane</keyword>
<dbReference type="Gene3D" id="3.50.50.100">
    <property type="match status" value="1"/>
</dbReference>
<name>A0A918TQ53_9BACT</name>
<dbReference type="Pfam" id="PF07992">
    <property type="entry name" value="Pyr_redox_2"/>
    <property type="match status" value="1"/>
</dbReference>
<evidence type="ECO:0000256" key="1">
    <source>
        <dbReference type="ARBA" id="ARBA00005272"/>
    </source>
</evidence>
<organism evidence="10 11">
    <name type="scientific">Roseibacillus persicicus</name>
    <dbReference type="NCBI Taxonomy" id="454148"/>
    <lineage>
        <taxon>Bacteria</taxon>
        <taxon>Pseudomonadati</taxon>
        <taxon>Verrucomicrobiota</taxon>
        <taxon>Verrucomicrobiia</taxon>
        <taxon>Verrucomicrobiales</taxon>
        <taxon>Verrucomicrobiaceae</taxon>
        <taxon>Roseibacillus</taxon>
    </lineage>
</organism>
<evidence type="ECO:0000313" key="11">
    <source>
        <dbReference type="Proteomes" id="UP000644507"/>
    </source>
</evidence>
<keyword evidence="6" id="KW-0520">NAD</keyword>
<evidence type="ECO:0000256" key="2">
    <source>
        <dbReference type="ARBA" id="ARBA00012637"/>
    </source>
</evidence>
<keyword evidence="3" id="KW-0285">Flavoprotein</keyword>
<dbReference type="PRINTS" id="PR00368">
    <property type="entry name" value="FADPNR"/>
</dbReference>
<evidence type="ECO:0000256" key="8">
    <source>
        <dbReference type="SAM" id="Phobius"/>
    </source>
</evidence>
<dbReference type="InterPro" id="IPR045024">
    <property type="entry name" value="NDH-2"/>
</dbReference>
<protein>
    <recommendedName>
        <fullName evidence="2">NADH:ubiquinone reductase (non-electrogenic)</fullName>
        <ecNumber evidence="2">1.6.5.9</ecNumber>
    </recommendedName>
</protein>
<dbReference type="PROSITE" id="PS51257">
    <property type="entry name" value="PROKAR_LIPOPROTEIN"/>
    <property type="match status" value="1"/>
</dbReference>
<keyword evidence="8" id="KW-0472">Membrane</keyword>
<feature type="transmembrane region" description="Helical" evidence="8">
    <location>
        <begin position="390"/>
        <end position="407"/>
    </location>
</feature>
<evidence type="ECO:0000256" key="3">
    <source>
        <dbReference type="ARBA" id="ARBA00022630"/>
    </source>
</evidence>
<keyword evidence="11" id="KW-1185">Reference proteome</keyword>
<dbReference type="PANTHER" id="PTHR43706:SF47">
    <property type="entry name" value="EXTERNAL NADH-UBIQUINONE OXIDOREDUCTASE 1, MITOCHONDRIAL-RELATED"/>
    <property type="match status" value="1"/>
</dbReference>
<dbReference type="SUPFAM" id="SSF51905">
    <property type="entry name" value="FAD/NAD(P)-binding domain"/>
    <property type="match status" value="1"/>
</dbReference>
<dbReference type="InterPro" id="IPR036188">
    <property type="entry name" value="FAD/NAD-bd_sf"/>
</dbReference>
<evidence type="ECO:0000313" key="10">
    <source>
        <dbReference type="EMBL" id="GHC56814.1"/>
    </source>
</evidence>
<keyword evidence="8" id="KW-1133">Transmembrane helix</keyword>
<gene>
    <name evidence="10" type="ORF">GCM10007100_24520</name>
</gene>
<dbReference type="EC" id="1.6.5.9" evidence="2"/>
<evidence type="ECO:0000256" key="5">
    <source>
        <dbReference type="ARBA" id="ARBA00023002"/>
    </source>
</evidence>
<comment type="caution">
    <text evidence="10">The sequence shown here is derived from an EMBL/GenBank/DDBJ whole genome shotgun (WGS) entry which is preliminary data.</text>
</comment>
<keyword evidence="5" id="KW-0560">Oxidoreductase</keyword>
<sequence>MPGPKQILIIGGGFAGLACAQKLADDPRFRVTLIDRENHHLFQPLLYQVATTSLAAPDIARSLRGILSKAENVKVLMDSINKVDPDAKIAYSDRREYPFDYLVLACGARTSFFGKDEWAEHTIGLKSLGDAHRIRARVLSALERAEITTDLAERRRLMTILLVGGGPTGVELAGAFSDLVRRAMRSDFRNIDPAELNIILVQSGDRLLKPFDPQLSAYAKHRLQDLGVEILLGPRVDDIQPGRAHLNEGSSSPLVSDDNWIEAETIIWAAGVQANDLTRQIGVETDRGGRISVKPDLSIPGHPDLFAAGDIINLVDKNGVQVPGLSPAAAQAGKHIAKLLKEEARLETTTHAGRKVSLRPKFAYWDKGTMAIIGKNVAVMQTQRIRMKGLFAWISWLLVHVAFLVGFRAKLFVLLQWAYAYLVDKPGARVFVNRGSRD</sequence>
<accession>A0A918TQ53</accession>
<keyword evidence="4" id="KW-0274">FAD</keyword>
<reference evidence="10" key="1">
    <citation type="journal article" date="2014" name="Int. J. Syst. Evol. Microbiol.">
        <title>Complete genome sequence of Corynebacterium casei LMG S-19264T (=DSM 44701T), isolated from a smear-ripened cheese.</title>
        <authorList>
            <consortium name="US DOE Joint Genome Institute (JGI-PGF)"/>
            <person name="Walter F."/>
            <person name="Albersmeier A."/>
            <person name="Kalinowski J."/>
            <person name="Ruckert C."/>
        </authorList>
    </citation>
    <scope>NUCLEOTIDE SEQUENCE</scope>
    <source>
        <strain evidence="10">KCTC 12988</strain>
    </source>
</reference>
<evidence type="ECO:0000256" key="6">
    <source>
        <dbReference type="ARBA" id="ARBA00023027"/>
    </source>
</evidence>
<dbReference type="PRINTS" id="PR00411">
    <property type="entry name" value="PNDRDTASEI"/>
</dbReference>
<dbReference type="GO" id="GO:0050136">
    <property type="term" value="F:NADH dehydrogenase (quinone) (non-electrogenic) activity"/>
    <property type="evidence" value="ECO:0007669"/>
    <property type="project" value="UniProtKB-EC"/>
</dbReference>
<dbReference type="PANTHER" id="PTHR43706">
    <property type="entry name" value="NADH DEHYDROGENASE"/>
    <property type="match status" value="1"/>
</dbReference>
<dbReference type="Proteomes" id="UP000644507">
    <property type="component" value="Unassembled WGS sequence"/>
</dbReference>
<comment type="catalytic activity">
    <reaction evidence="7">
        <text>a quinone + NADH + H(+) = a quinol + NAD(+)</text>
        <dbReference type="Rhea" id="RHEA:46160"/>
        <dbReference type="ChEBI" id="CHEBI:15378"/>
        <dbReference type="ChEBI" id="CHEBI:24646"/>
        <dbReference type="ChEBI" id="CHEBI:57540"/>
        <dbReference type="ChEBI" id="CHEBI:57945"/>
        <dbReference type="ChEBI" id="CHEBI:132124"/>
        <dbReference type="EC" id="1.6.5.9"/>
    </reaction>
</comment>
<proteinExistence type="inferred from homology"/>
<evidence type="ECO:0000256" key="4">
    <source>
        <dbReference type="ARBA" id="ARBA00022827"/>
    </source>
</evidence>
<dbReference type="EMBL" id="BMXI01000010">
    <property type="protein sequence ID" value="GHC56814.1"/>
    <property type="molecule type" value="Genomic_DNA"/>
</dbReference>